<name>A0AAV3R417_LITER</name>
<dbReference type="InterPro" id="IPR012340">
    <property type="entry name" value="NA-bd_OB-fold"/>
</dbReference>
<dbReference type="EMBL" id="BAABME010007360">
    <property type="protein sequence ID" value="GAA0170708.1"/>
    <property type="molecule type" value="Genomic_DNA"/>
</dbReference>
<comment type="caution">
    <text evidence="1">The sequence shown here is derived from an EMBL/GenBank/DDBJ whole genome shotgun (WGS) entry which is preliminary data.</text>
</comment>
<organism evidence="1 2">
    <name type="scientific">Lithospermum erythrorhizon</name>
    <name type="common">Purple gromwell</name>
    <name type="synonym">Lithospermum officinale var. erythrorhizon</name>
    <dbReference type="NCBI Taxonomy" id="34254"/>
    <lineage>
        <taxon>Eukaryota</taxon>
        <taxon>Viridiplantae</taxon>
        <taxon>Streptophyta</taxon>
        <taxon>Embryophyta</taxon>
        <taxon>Tracheophyta</taxon>
        <taxon>Spermatophyta</taxon>
        <taxon>Magnoliopsida</taxon>
        <taxon>eudicotyledons</taxon>
        <taxon>Gunneridae</taxon>
        <taxon>Pentapetalae</taxon>
        <taxon>asterids</taxon>
        <taxon>lamiids</taxon>
        <taxon>Boraginales</taxon>
        <taxon>Boraginaceae</taxon>
        <taxon>Boraginoideae</taxon>
        <taxon>Lithospermeae</taxon>
        <taxon>Lithospermum</taxon>
    </lineage>
</organism>
<reference evidence="1 2" key="1">
    <citation type="submission" date="2024-01" db="EMBL/GenBank/DDBJ databases">
        <title>The complete chloroplast genome sequence of Lithospermum erythrorhizon: insights into the phylogenetic relationship among Boraginaceae species and the maternal lineages of purple gromwells.</title>
        <authorList>
            <person name="Okada T."/>
            <person name="Watanabe K."/>
        </authorList>
    </citation>
    <scope>NUCLEOTIDE SEQUENCE [LARGE SCALE GENOMIC DNA]</scope>
</reference>
<proteinExistence type="predicted"/>
<evidence type="ECO:0000313" key="2">
    <source>
        <dbReference type="Proteomes" id="UP001454036"/>
    </source>
</evidence>
<protein>
    <submittedName>
        <fullName evidence="1">Uncharacterized protein</fullName>
    </submittedName>
</protein>
<keyword evidence="2" id="KW-1185">Reference proteome</keyword>
<accession>A0AAV3R417</accession>
<dbReference type="SUPFAM" id="SSF50249">
    <property type="entry name" value="Nucleic acid-binding proteins"/>
    <property type="match status" value="1"/>
</dbReference>
<dbReference type="AlphaFoldDB" id="A0AAV3R417"/>
<gene>
    <name evidence="1" type="ORF">LIER_24908</name>
</gene>
<sequence>MIITSTPVKEKTAGNLLPACIKSALLKGQPLTNYRDLVYEGNMKVNSVAKLANETEGGDYWIRGFFQIYKTYQKLYYIGCSNCFTKIDVDLGVIYDCHFYEEKKVISCIRPLVIMSIRDDSGASEVVAVGRVAERIKQTTAEQITELKKMGQIYDLNSIQADFEDTIFLMLLHRGFGIKDDLFL</sequence>
<dbReference type="Gene3D" id="2.40.50.140">
    <property type="entry name" value="Nucleic acid-binding proteins"/>
    <property type="match status" value="1"/>
</dbReference>
<dbReference type="Proteomes" id="UP001454036">
    <property type="component" value="Unassembled WGS sequence"/>
</dbReference>
<evidence type="ECO:0000313" key="1">
    <source>
        <dbReference type="EMBL" id="GAA0170708.1"/>
    </source>
</evidence>